<dbReference type="EMBL" id="CP144060">
    <property type="protein sequence ID" value="WWD21242.1"/>
    <property type="molecule type" value="Genomic_DNA"/>
</dbReference>
<gene>
    <name evidence="1" type="ORF">CI109_105726</name>
</gene>
<proteinExistence type="predicted"/>
<accession>A0A5M6C0M1</accession>
<dbReference type="AlphaFoldDB" id="A0A5M6C0M1"/>
<evidence type="ECO:0000313" key="2">
    <source>
        <dbReference type="Proteomes" id="UP000322225"/>
    </source>
</evidence>
<protein>
    <submittedName>
        <fullName evidence="1">Uncharacterized protein</fullName>
    </submittedName>
</protein>
<name>A0A5M6C0M1_9TREE</name>
<reference evidence="1" key="1">
    <citation type="submission" date="2017-08" db="EMBL/GenBank/DDBJ databases">
        <authorList>
            <person name="Cuomo C."/>
            <person name="Billmyre B."/>
            <person name="Heitman J."/>
        </authorList>
    </citation>
    <scope>NUCLEOTIDE SEQUENCE</scope>
    <source>
        <strain evidence="1">CBS 12478</strain>
    </source>
</reference>
<evidence type="ECO:0000313" key="1">
    <source>
        <dbReference type="EMBL" id="WWD21242.1"/>
    </source>
</evidence>
<dbReference type="RefSeq" id="XP_031861462.1">
    <property type="nucleotide sequence ID" value="XM_032004231.1"/>
</dbReference>
<sequence length="418" mass="47871">MGYSPAEKVWLDDSLLLNIFSFIPKKNLPPLLRLSSRELCLGVSVLWRNLPYKNIRKGVLLGVSSDRYALYTSAVRVINKEWIDTNYANWPATLAPFPHACIEKNDARLSRATEEIERYSFEYHFDPFIALDLDVIGSISTLTDTRKKVVPTAWKIHLRSVGISVFAKTFSSYSEPEVDRAFLEAWRTQIDAINVSVNSLFFNIPIKSTAVMDALRYLEWKDIPFPKRLAIPGLDDHTFDLISMLQDTLEYLYIWPDHDDSVSFSDVMEDIKWTEMKRLSTIHFTSARTSAQGQPKRLDLSKWLVIPPTAKLYHLDDLEVIFSYDSEHSNAVVQAQLDLESVAELLHTLALYVKTDGTLKLSVCGYNIDSLLEVDQAQPATEVNSQARTIRDRLEEAFEQGVERFAQMGLLAYEKRLY</sequence>
<dbReference type="KEGG" id="ksn:43588364"/>
<organism evidence="1 2">
    <name type="scientific">Kwoniella shandongensis</name>
    <dbReference type="NCBI Taxonomy" id="1734106"/>
    <lineage>
        <taxon>Eukaryota</taxon>
        <taxon>Fungi</taxon>
        <taxon>Dikarya</taxon>
        <taxon>Basidiomycota</taxon>
        <taxon>Agaricomycotina</taxon>
        <taxon>Tremellomycetes</taxon>
        <taxon>Tremellales</taxon>
        <taxon>Cryptococcaceae</taxon>
        <taxon>Kwoniella</taxon>
    </lineage>
</organism>
<keyword evidence="2" id="KW-1185">Reference proteome</keyword>
<dbReference type="GeneID" id="43588364"/>
<dbReference type="Proteomes" id="UP000322225">
    <property type="component" value="Chromosome 10"/>
</dbReference>
<reference evidence="1" key="2">
    <citation type="submission" date="2024-01" db="EMBL/GenBank/DDBJ databases">
        <title>Comparative genomics of Cryptococcus and Kwoniella reveals pathogenesis evolution and contrasting modes of karyotype evolution via chromosome fusion or intercentromeric recombination.</title>
        <authorList>
            <person name="Coelho M.A."/>
            <person name="David-Palma M."/>
            <person name="Shea T."/>
            <person name="Bowers K."/>
            <person name="McGinley-Smith S."/>
            <person name="Mohammad A.W."/>
            <person name="Gnirke A."/>
            <person name="Yurkov A.M."/>
            <person name="Nowrousian M."/>
            <person name="Sun S."/>
            <person name="Cuomo C.A."/>
            <person name="Heitman J."/>
        </authorList>
    </citation>
    <scope>NUCLEOTIDE SEQUENCE</scope>
    <source>
        <strain evidence="1">CBS 12478</strain>
    </source>
</reference>